<name>G2PFV2_STRV4</name>
<reference evidence="2" key="1">
    <citation type="submission" date="2011-08" db="EMBL/GenBank/DDBJ databases">
        <title>Complete sequence of chromosome of Streptomyces violaceusniger Tu 4113.</title>
        <authorList>
            <consortium name="US DOE Joint Genome Institute"/>
            <person name="Lucas S."/>
            <person name="Han J."/>
            <person name="Lapidus A."/>
            <person name="Cheng J.-F."/>
            <person name="Goodwin L."/>
            <person name="Pitluck S."/>
            <person name="Peters L."/>
            <person name="Ivanova N."/>
            <person name="Daligault H."/>
            <person name="Detter J.C."/>
            <person name="Han C."/>
            <person name="Tapia R."/>
            <person name="Land M."/>
            <person name="Hauser L."/>
            <person name="Kyrpides N."/>
            <person name="Ivanova N."/>
            <person name="Pagani I."/>
            <person name="Hagen A."/>
            <person name="Katz L."/>
            <person name="Fiedler H.-P."/>
            <person name="Keasling J."/>
            <person name="Fortman J."/>
            <person name="Woyke T."/>
        </authorList>
    </citation>
    <scope>NUCLEOTIDE SEQUENCE [LARGE SCALE GENOMIC DNA]</scope>
    <source>
        <strain evidence="2">Tu 4113</strain>
    </source>
</reference>
<dbReference type="Proteomes" id="UP000008703">
    <property type="component" value="Chromosome"/>
</dbReference>
<feature type="region of interest" description="Disordered" evidence="1">
    <location>
        <begin position="1"/>
        <end position="97"/>
    </location>
</feature>
<feature type="compositionally biased region" description="Low complexity" evidence="1">
    <location>
        <begin position="77"/>
        <end position="94"/>
    </location>
</feature>
<evidence type="ECO:0000313" key="3">
    <source>
        <dbReference type="Proteomes" id="UP000008703"/>
    </source>
</evidence>
<protein>
    <submittedName>
        <fullName evidence="2">Uncharacterized protein</fullName>
    </submittedName>
</protein>
<evidence type="ECO:0000256" key="1">
    <source>
        <dbReference type="SAM" id="MobiDB-lite"/>
    </source>
</evidence>
<feature type="compositionally biased region" description="Low complexity" evidence="1">
    <location>
        <begin position="229"/>
        <end position="239"/>
    </location>
</feature>
<gene>
    <name evidence="2" type="ORF">Strvi_5588</name>
</gene>
<organism evidence="2 3">
    <name type="scientific">Streptomyces violaceusniger (strain Tu 4113)</name>
    <dbReference type="NCBI Taxonomy" id="653045"/>
    <lineage>
        <taxon>Bacteria</taxon>
        <taxon>Bacillati</taxon>
        <taxon>Actinomycetota</taxon>
        <taxon>Actinomycetes</taxon>
        <taxon>Kitasatosporales</taxon>
        <taxon>Streptomycetaceae</taxon>
        <taxon>Streptomyces</taxon>
        <taxon>Streptomyces violaceusniger group</taxon>
    </lineage>
</organism>
<feature type="region of interest" description="Disordered" evidence="1">
    <location>
        <begin position="219"/>
        <end position="288"/>
    </location>
</feature>
<feature type="compositionally biased region" description="Basic residues" evidence="1">
    <location>
        <begin position="260"/>
        <end position="275"/>
    </location>
</feature>
<dbReference type="KEGG" id="svl:Strvi_5588"/>
<dbReference type="EMBL" id="CP002994">
    <property type="protein sequence ID" value="AEM85107.1"/>
    <property type="molecule type" value="Genomic_DNA"/>
</dbReference>
<feature type="compositionally biased region" description="Low complexity" evidence="1">
    <location>
        <begin position="53"/>
        <end position="65"/>
    </location>
</feature>
<dbReference type="eggNOG" id="ENOG5032V1S">
    <property type="taxonomic scope" value="Bacteria"/>
</dbReference>
<dbReference type="HOGENOM" id="CLU_801482_0_0_11"/>
<sequence length="346" mass="36061">MRLREPRLLQVRPDASSRPSPGAHRLPLLSTKCGAKSSPADDGATEGDERAVDVVADLPADAQAAEPVQQRDRSFHDPAVPAQAGAVPGAAPGDARGDLEPADLVPVDLVVIAAVGVQILGAAQWPAALAADRRDGLDQRDQLGDVVAVTAGGDCRERDAVRLDDQVVLAAGLAPVPRGRTGGRPPFSADVAGVDRGAGEVQQVCGPQLGERQLVQALPDPGLVPVPQPASRSSPSRSPTSGAETPSGSRCTARTGSRIAHLRLSRRLRPGRRGLRGTTGSSGSMRAHNLSSISHARAAVFLVSTGSHPFGQHQRELTHRHSRRSRNLLLSGVVREVVITLPAPGH</sequence>
<feature type="compositionally biased region" description="Polar residues" evidence="1">
    <location>
        <begin position="240"/>
        <end position="255"/>
    </location>
</feature>
<accession>G2PFV2</accession>
<proteinExistence type="predicted"/>
<dbReference type="AlphaFoldDB" id="G2PFV2"/>
<keyword evidence="3" id="KW-1185">Reference proteome</keyword>
<evidence type="ECO:0000313" key="2">
    <source>
        <dbReference type="EMBL" id="AEM85107.1"/>
    </source>
</evidence>